<keyword evidence="8" id="KW-0472">Membrane</keyword>
<gene>
    <name evidence="10" type="ORF">LSH36_37g08050</name>
</gene>
<comment type="caution">
    <text evidence="10">The sequence shown here is derived from an EMBL/GenBank/DDBJ whole genome shotgun (WGS) entry which is preliminary data.</text>
</comment>
<keyword evidence="3" id="KW-0274">FAD</keyword>
<dbReference type="Pfam" id="PF00890">
    <property type="entry name" value="FAD_binding_2"/>
    <property type="match status" value="1"/>
</dbReference>
<evidence type="ECO:0000256" key="4">
    <source>
        <dbReference type="ARBA" id="ARBA00023002"/>
    </source>
</evidence>
<dbReference type="InterPro" id="IPR010960">
    <property type="entry name" value="Flavocytochrome_c"/>
</dbReference>
<dbReference type="SUPFAM" id="SSF56425">
    <property type="entry name" value="Succinate dehydrogenase/fumarate reductase flavoprotein, catalytic domain"/>
    <property type="match status" value="1"/>
</dbReference>
<feature type="transmembrane region" description="Helical" evidence="8">
    <location>
        <begin position="12"/>
        <end position="34"/>
    </location>
</feature>
<evidence type="ECO:0000313" key="11">
    <source>
        <dbReference type="Proteomes" id="UP001208570"/>
    </source>
</evidence>
<evidence type="ECO:0000259" key="9">
    <source>
        <dbReference type="Pfam" id="PF00890"/>
    </source>
</evidence>
<dbReference type="PANTHER" id="PTHR43400">
    <property type="entry name" value="FUMARATE REDUCTASE"/>
    <property type="match status" value="1"/>
</dbReference>
<dbReference type="GO" id="GO:0016156">
    <property type="term" value="F:fumarate reductase (NADH) activity"/>
    <property type="evidence" value="ECO:0007669"/>
    <property type="project" value="UniProtKB-EC"/>
</dbReference>
<organism evidence="10 11">
    <name type="scientific">Paralvinella palmiformis</name>
    <dbReference type="NCBI Taxonomy" id="53620"/>
    <lineage>
        <taxon>Eukaryota</taxon>
        <taxon>Metazoa</taxon>
        <taxon>Spiralia</taxon>
        <taxon>Lophotrochozoa</taxon>
        <taxon>Annelida</taxon>
        <taxon>Polychaeta</taxon>
        <taxon>Sedentaria</taxon>
        <taxon>Canalipalpata</taxon>
        <taxon>Terebellida</taxon>
        <taxon>Terebelliformia</taxon>
        <taxon>Alvinellidae</taxon>
        <taxon>Paralvinella</taxon>
    </lineage>
</organism>
<accession>A0AAD9K865</accession>
<dbReference type="InterPro" id="IPR003953">
    <property type="entry name" value="FAD-dep_OxRdtase_2_FAD-bd"/>
</dbReference>
<evidence type="ECO:0000256" key="1">
    <source>
        <dbReference type="ARBA" id="ARBA00001974"/>
    </source>
</evidence>
<dbReference type="Gene3D" id="3.90.700.10">
    <property type="entry name" value="Succinate dehydrogenase/fumarate reductase flavoprotein, catalytic domain"/>
    <property type="match status" value="1"/>
</dbReference>
<dbReference type="PANTHER" id="PTHR43400:SF7">
    <property type="entry name" value="FAD-DEPENDENT OXIDOREDUCTASE 2 FAD BINDING DOMAIN-CONTAINING PROTEIN"/>
    <property type="match status" value="1"/>
</dbReference>
<proteinExistence type="predicted"/>
<dbReference type="Proteomes" id="UP001208570">
    <property type="component" value="Unassembled WGS sequence"/>
</dbReference>
<keyword evidence="8" id="KW-0812">Transmembrane</keyword>
<evidence type="ECO:0000256" key="3">
    <source>
        <dbReference type="ARBA" id="ARBA00022827"/>
    </source>
</evidence>
<dbReference type="EC" id="1.3.1.6" evidence="6"/>
<evidence type="ECO:0000256" key="2">
    <source>
        <dbReference type="ARBA" id="ARBA00022630"/>
    </source>
</evidence>
<protein>
    <recommendedName>
        <fullName evidence="6">fumarate reductase (NADH)</fullName>
        <ecNumber evidence="6">1.3.1.6</ecNumber>
    </recommendedName>
    <alternativeName>
        <fullName evidence="7">NADH-dependent fumarate reductase</fullName>
    </alternativeName>
</protein>
<reference evidence="10" key="1">
    <citation type="journal article" date="2023" name="Mol. Biol. Evol.">
        <title>Third-Generation Sequencing Reveals the Adaptive Role of the Epigenome in Three Deep-Sea Polychaetes.</title>
        <authorList>
            <person name="Perez M."/>
            <person name="Aroh O."/>
            <person name="Sun Y."/>
            <person name="Lan Y."/>
            <person name="Juniper S.K."/>
            <person name="Young C.R."/>
            <person name="Angers B."/>
            <person name="Qian P.Y."/>
        </authorList>
    </citation>
    <scope>NUCLEOTIDE SEQUENCE</scope>
    <source>
        <strain evidence="10">P08H-3</strain>
    </source>
</reference>
<sequence length="515" mass="54147">MPSSSAIRTAYFFAVGVVGLIILYVLGFSVFPHLGKGIMSSTSQQSPGRVIVVGGGLAGLSAAIEASRHGAKVTIVEKEKGLGGNSAKATSGINGVGTEAQAAKGIVDSVADFVKDTITSGAGQSKQELVEVLGRNSVDVHIWLKSFGLNLTDVVQLGGHSVRRTHRFPPTPDGKPIPVGFTIVSTLKKEVEGNLKGTVTVVTNANFKKLLSEGDSVVGLQYADESGKVHEVKGSVVLASGGYANDHASDSLLMKYVPDLSKLPTTNGPWATGDVIKATADMGLSLVNMDKVQVHPTGFIEPKAPNEHTKFLAPEALRGCGAILLDANGKRFVNELGRRNYVSDAIFKHGKPFEGKESYPTVAVMLLTQAVIDKFGPPAVGFYKFKGLIEDVKSLDGAAAKLGLDLSVLKDTIKQYQVDAEAGKDEFGKQNFPTVFSDDDHYFLAYVTPTLHYCMGGIEINTDGSVLRPGSQVVPGLFAAGEVSGGVHGANRLGGNSLLECVVFGRIAGRSAAHL</sequence>
<evidence type="ECO:0000256" key="7">
    <source>
        <dbReference type="ARBA" id="ARBA00077246"/>
    </source>
</evidence>
<keyword evidence="11" id="KW-1185">Reference proteome</keyword>
<dbReference type="FunFam" id="3.90.700.10:FF:000007">
    <property type="entry name" value="NADH-dependent fumarate reductase"/>
    <property type="match status" value="1"/>
</dbReference>
<dbReference type="Gene3D" id="3.50.50.60">
    <property type="entry name" value="FAD/NAD(P)-binding domain"/>
    <property type="match status" value="1"/>
</dbReference>
<comment type="cofactor">
    <cofactor evidence="1">
        <name>FAD</name>
        <dbReference type="ChEBI" id="CHEBI:57692"/>
    </cofactor>
</comment>
<dbReference type="EMBL" id="JAODUP010000037">
    <property type="protein sequence ID" value="KAK2166619.1"/>
    <property type="molecule type" value="Genomic_DNA"/>
</dbReference>
<evidence type="ECO:0000256" key="5">
    <source>
        <dbReference type="ARBA" id="ARBA00050832"/>
    </source>
</evidence>
<evidence type="ECO:0000256" key="6">
    <source>
        <dbReference type="ARBA" id="ARBA00067004"/>
    </source>
</evidence>
<keyword evidence="8" id="KW-1133">Transmembrane helix</keyword>
<name>A0AAD9K865_9ANNE</name>
<dbReference type="GO" id="GO:0010181">
    <property type="term" value="F:FMN binding"/>
    <property type="evidence" value="ECO:0007669"/>
    <property type="project" value="InterPro"/>
</dbReference>
<feature type="domain" description="FAD-dependent oxidoreductase 2 FAD-binding" evidence="9">
    <location>
        <begin position="50"/>
        <end position="498"/>
    </location>
</feature>
<dbReference type="AlphaFoldDB" id="A0AAD9K865"/>
<comment type="catalytic activity">
    <reaction evidence="5">
        <text>succinate + NAD(+) = fumarate + NADH + H(+)</text>
        <dbReference type="Rhea" id="RHEA:18281"/>
        <dbReference type="ChEBI" id="CHEBI:15378"/>
        <dbReference type="ChEBI" id="CHEBI:29806"/>
        <dbReference type="ChEBI" id="CHEBI:30031"/>
        <dbReference type="ChEBI" id="CHEBI:57540"/>
        <dbReference type="ChEBI" id="CHEBI:57945"/>
        <dbReference type="EC" id="1.3.1.6"/>
    </reaction>
</comment>
<dbReference type="InterPro" id="IPR036188">
    <property type="entry name" value="FAD/NAD-bd_sf"/>
</dbReference>
<dbReference type="SUPFAM" id="SSF51905">
    <property type="entry name" value="FAD/NAD(P)-binding domain"/>
    <property type="match status" value="1"/>
</dbReference>
<dbReference type="PRINTS" id="PR00368">
    <property type="entry name" value="FADPNR"/>
</dbReference>
<dbReference type="NCBIfam" id="TIGR01813">
    <property type="entry name" value="flavo_cyto_c"/>
    <property type="match status" value="1"/>
</dbReference>
<keyword evidence="4" id="KW-0560">Oxidoreductase</keyword>
<dbReference type="InterPro" id="IPR050315">
    <property type="entry name" value="FAD-oxidoreductase_2"/>
</dbReference>
<evidence type="ECO:0000313" key="10">
    <source>
        <dbReference type="EMBL" id="KAK2166619.1"/>
    </source>
</evidence>
<evidence type="ECO:0000256" key="8">
    <source>
        <dbReference type="SAM" id="Phobius"/>
    </source>
</evidence>
<keyword evidence="2" id="KW-0285">Flavoprotein</keyword>
<dbReference type="InterPro" id="IPR027477">
    <property type="entry name" value="Succ_DH/fumarate_Rdtase_cat_sf"/>
</dbReference>